<reference evidence="2 3" key="1">
    <citation type="submission" date="2019-06" db="EMBL/GenBank/DDBJ databases">
        <title>Whole genome shotgun sequence of Acetobacter peroxydans NBRC 13755.</title>
        <authorList>
            <person name="Hosoyama A."/>
            <person name="Uohara A."/>
            <person name="Ohji S."/>
            <person name="Ichikawa N."/>
        </authorList>
    </citation>
    <scope>NUCLEOTIDE SEQUENCE [LARGE SCALE GENOMIC DNA]</scope>
    <source>
        <strain evidence="2 3">NBRC 13755</strain>
    </source>
</reference>
<accession>A0A4Y3TZC5</accession>
<feature type="compositionally biased region" description="Basic and acidic residues" evidence="1">
    <location>
        <begin position="55"/>
        <end position="77"/>
    </location>
</feature>
<name>A0A4Y3TZC5_9PROT</name>
<organism evidence="2 3">
    <name type="scientific">Acetobacter peroxydans</name>
    <dbReference type="NCBI Taxonomy" id="104098"/>
    <lineage>
        <taxon>Bacteria</taxon>
        <taxon>Pseudomonadati</taxon>
        <taxon>Pseudomonadota</taxon>
        <taxon>Alphaproteobacteria</taxon>
        <taxon>Acetobacterales</taxon>
        <taxon>Acetobacteraceae</taxon>
        <taxon>Acetobacter</taxon>
    </lineage>
</organism>
<keyword evidence="3" id="KW-1185">Reference proteome</keyword>
<evidence type="ECO:0000256" key="1">
    <source>
        <dbReference type="SAM" id="MobiDB-lite"/>
    </source>
</evidence>
<comment type="caution">
    <text evidence="2">The sequence shown here is derived from an EMBL/GenBank/DDBJ whole genome shotgun (WGS) entry which is preliminary data.</text>
</comment>
<evidence type="ECO:0000313" key="2">
    <source>
        <dbReference type="EMBL" id="GEB86055.1"/>
    </source>
</evidence>
<protein>
    <submittedName>
        <fullName evidence="2">Uncharacterized protein</fullName>
    </submittedName>
</protein>
<gene>
    <name evidence="2" type="ORF">APE01nite_18520</name>
</gene>
<dbReference type="EMBL" id="BJMV01000009">
    <property type="protein sequence ID" value="GEB86055.1"/>
    <property type="molecule type" value="Genomic_DNA"/>
</dbReference>
<evidence type="ECO:0000313" key="3">
    <source>
        <dbReference type="Proteomes" id="UP000317730"/>
    </source>
</evidence>
<dbReference type="AlphaFoldDB" id="A0A4Y3TZC5"/>
<dbReference type="Proteomes" id="UP000317730">
    <property type="component" value="Unassembled WGS sequence"/>
</dbReference>
<proteinExistence type="predicted"/>
<sequence length="128" mass="13955">MGQPFQRGIRPDLARYINLRRLVPRSGAVDTFCGLGGHDKLSPFPALDMPLNPVSRDDPAGDIDRNRFQPRASDAREQQPTASTLRQIRAAGPAFPVLDGQAEAAVRALEATHQSFPDPLPSVATMRL</sequence>
<feature type="region of interest" description="Disordered" evidence="1">
    <location>
        <begin position="44"/>
        <end position="82"/>
    </location>
</feature>